<dbReference type="GO" id="GO:0090589">
    <property type="term" value="F:protein-phosphocysteine-trehalose phosphotransferase system transporter activity"/>
    <property type="evidence" value="ECO:0007669"/>
    <property type="project" value="TreeGrafter"/>
</dbReference>
<evidence type="ECO:0000256" key="6">
    <source>
        <dbReference type="ARBA" id="ARBA00022683"/>
    </source>
</evidence>
<dbReference type="PANTHER" id="PTHR30175">
    <property type="entry name" value="PHOSPHOTRANSFERASE SYSTEM TRANSPORT PROTEIN"/>
    <property type="match status" value="1"/>
</dbReference>
<feature type="transmembrane region" description="Helical" evidence="13">
    <location>
        <begin position="107"/>
        <end position="131"/>
    </location>
</feature>
<comment type="caution">
    <text evidence="17">The sequence shown here is derived from an EMBL/GenBank/DDBJ whole genome shotgun (WGS) entry which is preliminary data.</text>
</comment>
<evidence type="ECO:0000259" key="16">
    <source>
        <dbReference type="PROSITE" id="PS51103"/>
    </source>
</evidence>
<keyword evidence="5" id="KW-0808">Transferase</keyword>
<evidence type="ECO:0000259" key="15">
    <source>
        <dbReference type="PROSITE" id="PS51098"/>
    </source>
</evidence>
<dbReference type="PROSITE" id="PS51093">
    <property type="entry name" value="PTS_EIIA_TYPE_1"/>
    <property type="match status" value="1"/>
</dbReference>
<evidence type="ECO:0000256" key="5">
    <source>
        <dbReference type="ARBA" id="ARBA00022679"/>
    </source>
</evidence>
<feature type="region of interest" description="Disordered" evidence="12">
    <location>
        <begin position="465"/>
        <end position="486"/>
    </location>
</feature>
<keyword evidence="9 13" id="KW-1133">Transmembrane helix</keyword>
<accession>A0A2J8I549</accession>
<feature type="transmembrane region" description="Helical" evidence="13">
    <location>
        <begin position="215"/>
        <end position="235"/>
    </location>
</feature>
<dbReference type="PROSITE" id="PS00371">
    <property type="entry name" value="PTS_EIIA_TYPE_1_HIS"/>
    <property type="match status" value="1"/>
</dbReference>
<keyword evidence="3" id="KW-1003">Cell membrane</keyword>
<evidence type="ECO:0000256" key="2">
    <source>
        <dbReference type="ARBA" id="ARBA00022448"/>
    </source>
</evidence>
<feature type="transmembrane region" description="Helical" evidence="13">
    <location>
        <begin position="143"/>
        <end position="163"/>
    </location>
</feature>
<feature type="active site" description="Phosphocysteine intermediate; for EIIB activity" evidence="11">
    <location>
        <position position="31"/>
    </location>
</feature>
<keyword evidence="8" id="KW-0418">Kinase</keyword>
<dbReference type="GO" id="GO:0015771">
    <property type="term" value="P:trehalose transport"/>
    <property type="evidence" value="ECO:0007669"/>
    <property type="project" value="TreeGrafter"/>
</dbReference>
<feature type="domain" description="PTS EIIB type-1" evidence="15">
    <location>
        <begin position="9"/>
        <end position="91"/>
    </location>
</feature>
<dbReference type="InterPro" id="IPR018113">
    <property type="entry name" value="PTrfase_EIIB_Cys"/>
</dbReference>
<dbReference type="Gene3D" id="2.70.70.10">
    <property type="entry name" value="Glucose Permease (Domain IIA)"/>
    <property type="match status" value="1"/>
</dbReference>
<keyword evidence="10 13" id="KW-0472">Membrane</keyword>
<dbReference type="InterPro" id="IPR001127">
    <property type="entry name" value="PTS_EIIA_1_perm"/>
</dbReference>
<dbReference type="InterPro" id="IPR011297">
    <property type="entry name" value="PTS_IIABC_b_glu"/>
</dbReference>
<organism evidence="17 18">
    <name type="scientific">Vibrio diazotrophicus</name>
    <dbReference type="NCBI Taxonomy" id="685"/>
    <lineage>
        <taxon>Bacteria</taxon>
        <taxon>Pseudomonadati</taxon>
        <taxon>Pseudomonadota</taxon>
        <taxon>Gammaproteobacteria</taxon>
        <taxon>Vibrionales</taxon>
        <taxon>Vibrionaceae</taxon>
        <taxon>Vibrio</taxon>
    </lineage>
</organism>
<reference evidence="17 18" key="1">
    <citation type="submission" date="2018-01" db="EMBL/GenBank/DDBJ databases">
        <title>Draft genome sequences of six Vibrio diazotrophicus strains isolated from deep-sea sediments of the Baltic Sea.</title>
        <authorList>
            <person name="Castillo D."/>
            <person name="Vandieken V."/>
            <person name="Chiang O."/>
            <person name="Middelboe M."/>
        </authorList>
    </citation>
    <scope>NUCLEOTIDE SEQUENCE [LARGE SCALE GENOMIC DNA]</scope>
    <source>
        <strain evidence="17 18">60.27F</strain>
    </source>
</reference>
<dbReference type="EMBL" id="POSK01000003">
    <property type="protein sequence ID" value="PNI05611.1"/>
    <property type="molecule type" value="Genomic_DNA"/>
</dbReference>
<dbReference type="InterPro" id="IPR003352">
    <property type="entry name" value="PTS_EIIC"/>
</dbReference>
<evidence type="ECO:0000256" key="13">
    <source>
        <dbReference type="SAM" id="Phobius"/>
    </source>
</evidence>
<gene>
    <name evidence="17" type="ORF">C1N32_05790</name>
</gene>
<name>A0A2J8I549_VIBDI</name>
<dbReference type="InterPro" id="IPR013013">
    <property type="entry name" value="PTS_EIIC_1"/>
</dbReference>
<evidence type="ECO:0000256" key="12">
    <source>
        <dbReference type="SAM" id="MobiDB-lite"/>
    </source>
</evidence>
<dbReference type="InterPro" id="IPR036878">
    <property type="entry name" value="Glu_permease_IIB"/>
</dbReference>
<evidence type="ECO:0000256" key="8">
    <source>
        <dbReference type="ARBA" id="ARBA00022777"/>
    </source>
</evidence>
<dbReference type="PROSITE" id="PS51103">
    <property type="entry name" value="PTS_EIIC_TYPE_1"/>
    <property type="match status" value="1"/>
</dbReference>
<keyword evidence="6" id="KW-0598">Phosphotransferase system</keyword>
<dbReference type="AlphaFoldDB" id="A0A2J8I549"/>
<evidence type="ECO:0000256" key="3">
    <source>
        <dbReference type="ARBA" id="ARBA00022475"/>
    </source>
</evidence>
<protein>
    <submittedName>
        <fullName evidence="17">PTS beta-glucoside transporter subunit IIABC</fullName>
    </submittedName>
</protein>
<evidence type="ECO:0000256" key="11">
    <source>
        <dbReference type="PROSITE-ProRule" id="PRU00421"/>
    </source>
</evidence>
<keyword evidence="4" id="KW-0762">Sugar transport</keyword>
<dbReference type="PANTHER" id="PTHR30175:SF1">
    <property type="entry name" value="PTS SYSTEM ARBUTIN-, CELLOBIOSE-, AND SALICIN-SPECIFIC EIIBC COMPONENT-RELATED"/>
    <property type="match status" value="1"/>
</dbReference>
<dbReference type="Gene3D" id="3.30.1360.60">
    <property type="entry name" value="Glucose permease domain IIB"/>
    <property type="match status" value="1"/>
</dbReference>
<feature type="transmembrane region" description="Helical" evidence="13">
    <location>
        <begin position="412"/>
        <end position="429"/>
    </location>
</feature>
<evidence type="ECO:0000256" key="7">
    <source>
        <dbReference type="ARBA" id="ARBA00022692"/>
    </source>
</evidence>
<dbReference type="Pfam" id="PF00367">
    <property type="entry name" value="PTS_EIIB"/>
    <property type="match status" value="1"/>
</dbReference>
<evidence type="ECO:0000313" key="18">
    <source>
        <dbReference type="Proteomes" id="UP000236449"/>
    </source>
</evidence>
<dbReference type="GO" id="GO:0005886">
    <property type="term" value="C:plasma membrane"/>
    <property type="evidence" value="ECO:0007669"/>
    <property type="project" value="UniProtKB-SubCell"/>
</dbReference>
<dbReference type="OrthoDB" id="92465at2"/>
<feature type="compositionally biased region" description="Polar residues" evidence="12">
    <location>
        <begin position="474"/>
        <end position="484"/>
    </location>
</feature>
<feature type="domain" description="PTS EIIA type-1" evidence="14">
    <location>
        <begin position="513"/>
        <end position="617"/>
    </location>
</feature>
<dbReference type="NCBIfam" id="TIGR01995">
    <property type="entry name" value="PTS-II-ABC-beta"/>
    <property type="match status" value="1"/>
</dbReference>
<feature type="transmembrane region" description="Helical" evidence="13">
    <location>
        <begin position="247"/>
        <end position="268"/>
    </location>
</feature>
<dbReference type="Pfam" id="PF02378">
    <property type="entry name" value="PTS_EIIC"/>
    <property type="match status" value="1"/>
</dbReference>
<evidence type="ECO:0000313" key="17">
    <source>
        <dbReference type="EMBL" id="PNI05611.1"/>
    </source>
</evidence>
<dbReference type="InterPro" id="IPR050558">
    <property type="entry name" value="PTS_Sugar-Specific_Components"/>
</dbReference>
<dbReference type="Pfam" id="PF00358">
    <property type="entry name" value="PTS_EIIA_1"/>
    <property type="match status" value="1"/>
</dbReference>
<dbReference type="SUPFAM" id="SSF55604">
    <property type="entry name" value="Glucose permease domain IIB"/>
    <property type="match status" value="1"/>
</dbReference>
<evidence type="ECO:0000259" key="14">
    <source>
        <dbReference type="PROSITE" id="PS51093"/>
    </source>
</evidence>
<feature type="transmembrane region" description="Helical" evidence="13">
    <location>
        <begin position="363"/>
        <end position="380"/>
    </location>
</feature>
<dbReference type="InterPro" id="IPR001996">
    <property type="entry name" value="PTS_IIB_1"/>
</dbReference>
<evidence type="ECO:0000256" key="10">
    <source>
        <dbReference type="ARBA" id="ARBA00023136"/>
    </source>
</evidence>
<feature type="transmembrane region" description="Helical" evidence="13">
    <location>
        <begin position="296"/>
        <end position="319"/>
    </location>
</feature>
<dbReference type="Proteomes" id="UP000236449">
    <property type="component" value="Unassembled WGS sequence"/>
</dbReference>
<proteinExistence type="predicted"/>
<evidence type="ECO:0000256" key="9">
    <source>
        <dbReference type="ARBA" id="ARBA00022989"/>
    </source>
</evidence>
<keyword evidence="2" id="KW-0813">Transport</keyword>
<dbReference type="RefSeq" id="WP_102965676.1">
    <property type="nucleotide sequence ID" value="NZ_POSK01000003.1"/>
</dbReference>
<evidence type="ECO:0000256" key="1">
    <source>
        <dbReference type="ARBA" id="ARBA00004651"/>
    </source>
</evidence>
<dbReference type="InterPro" id="IPR011055">
    <property type="entry name" value="Dup_hybrid_motif"/>
</dbReference>
<feature type="domain" description="PTS EIIC type-1" evidence="16">
    <location>
        <begin position="102"/>
        <end position="470"/>
    </location>
</feature>
<dbReference type="GO" id="GO:0009401">
    <property type="term" value="P:phosphoenolpyruvate-dependent sugar phosphotransferase system"/>
    <property type="evidence" value="ECO:0007669"/>
    <property type="project" value="UniProtKB-KW"/>
</dbReference>
<feature type="transmembrane region" description="Helical" evidence="13">
    <location>
        <begin position="331"/>
        <end position="351"/>
    </location>
</feature>
<dbReference type="FunFam" id="2.70.70.10:FF:000001">
    <property type="entry name" value="PTS system glucose-specific IIA component"/>
    <property type="match status" value="1"/>
</dbReference>
<dbReference type="GO" id="GO:0008982">
    <property type="term" value="F:protein-N(PI)-phosphohistidine-sugar phosphotransferase activity"/>
    <property type="evidence" value="ECO:0007669"/>
    <property type="project" value="InterPro"/>
</dbReference>
<feature type="transmembrane region" description="Helical" evidence="13">
    <location>
        <begin position="386"/>
        <end position="405"/>
    </location>
</feature>
<evidence type="ECO:0000256" key="4">
    <source>
        <dbReference type="ARBA" id="ARBA00022597"/>
    </source>
</evidence>
<dbReference type="PROSITE" id="PS51098">
    <property type="entry name" value="PTS_EIIB_TYPE_1"/>
    <property type="match status" value="1"/>
</dbReference>
<sequence>MAPQNNYHNRLAEQIIERVGGASNVQQVTHCTTRLRFQLRHIPADAVKEINKLPEVISVTHSGGMFQVIVGSHVEKLYQSLLPLLETSESTGIPNHMTNVINTITNIFFPILWLLSMAGILKGSIFLLVNLGWMNVDSGTYRILFSSSDAVFFFLPILLSYSASKHFGTNPLFGIAIASALVHPEINNHVSWLFSQKVSGLDITPEYFLGMPVEFINYSNSVIPILFAIWFNVWLERSIANRFPDSFYKWLTPLSCLIITVPLTFLVIGPLSTAVAKALSSGVFFLYQFSPEVAGFIIGALWQVLVVFGIHWSFVPIILNNIAVSGYDVLPPLMLPAAFGQAGACLGVLLINRRKKKTSYTGTAALTAVFGVTEPAIYGINLPLKWPFIFGCLSAAIGSSIVAYFQAKAYSLGMPGLFLIVQIVPPTGIDDSVIVSILAAIFTLVCAAVLTYIFTPMLIASEDSESAENEDKQSSASEPKQTSHSSHDKINQEHLQIFSPLTGKVLPLNEVEDPTFASEIMGQGIAIKPEEGELRAPFNGKVVSVFKALHSIGLQSDDGIKMLIHIGLDTVKLEGQGFELLVAVGEEIKLGQPLILFDLQLLHTLGYDSTTPILITNSDEYLDVIATSSPNIKSGETLLTII</sequence>
<keyword evidence="7 13" id="KW-0812">Transmembrane</keyword>
<dbReference type="SUPFAM" id="SSF51261">
    <property type="entry name" value="Duplicated hybrid motif"/>
    <property type="match status" value="1"/>
</dbReference>
<comment type="subcellular location">
    <subcellularLocation>
        <location evidence="1">Cell membrane</location>
        <topology evidence="1">Multi-pass membrane protein</topology>
    </subcellularLocation>
</comment>
<dbReference type="GO" id="GO:0016301">
    <property type="term" value="F:kinase activity"/>
    <property type="evidence" value="ECO:0007669"/>
    <property type="project" value="UniProtKB-KW"/>
</dbReference>
<feature type="transmembrane region" description="Helical" evidence="13">
    <location>
        <begin position="435"/>
        <end position="454"/>
    </location>
</feature>
<dbReference type="NCBIfam" id="TIGR00830">
    <property type="entry name" value="PTBA"/>
    <property type="match status" value="1"/>
</dbReference>
<dbReference type="CDD" id="cd00212">
    <property type="entry name" value="PTS_IIB_glc"/>
    <property type="match status" value="1"/>
</dbReference>